<keyword evidence="3" id="KW-0813">Transport</keyword>
<dbReference type="GO" id="GO:0008643">
    <property type="term" value="P:carbohydrate transport"/>
    <property type="evidence" value="ECO:0007669"/>
    <property type="project" value="InterPro"/>
</dbReference>
<evidence type="ECO:0000313" key="11">
    <source>
        <dbReference type="Proteomes" id="UP000605848"/>
    </source>
</evidence>
<dbReference type="SMART" id="SM00382">
    <property type="entry name" value="AAA"/>
    <property type="match status" value="1"/>
</dbReference>
<dbReference type="SUPFAM" id="SSF50331">
    <property type="entry name" value="MOP-like"/>
    <property type="match status" value="1"/>
</dbReference>
<dbReference type="Gene3D" id="3.40.50.300">
    <property type="entry name" value="P-loop containing nucleotide triphosphate hydrolases"/>
    <property type="match status" value="1"/>
</dbReference>
<keyword evidence="8" id="KW-0472">Membrane</keyword>
<keyword evidence="5" id="KW-0547">Nucleotide-binding</keyword>
<dbReference type="InterPro" id="IPR008995">
    <property type="entry name" value="Mo/tungstate-bd_C_term_dom"/>
</dbReference>
<dbReference type="AlphaFoldDB" id="A0A936ZA10"/>
<evidence type="ECO:0000256" key="7">
    <source>
        <dbReference type="ARBA" id="ARBA00022967"/>
    </source>
</evidence>
<dbReference type="InterPro" id="IPR003593">
    <property type="entry name" value="AAA+_ATPase"/>
</dbReference>
<dbReference type="EMBL" id="JAEQMY010000007">
    <property type="protein sequence ID" value="MBL0403750.1"/>
    <property type="molecule type" value="Genomic_DNA"/>
</dbReference>
<dbReference type="SUPFAM" id="SSF52540">
    <property type="entry name" value="P-loop containing nucleoside triphosphate hydrolases"/>
    <property type="match status" value="1"/>
</dbReference>
<dbReference type="PANTHER" id="PTHR43875">
    <property type="entry name" value="MALTODEXTRIN IMPORT ATP-BINDING PROTEIN MSMX"/>
    <property type="match status" value="1"/>
</dbReference>
<reference evidence="10" key="1">
    <citation type="submission" date="2021-01" db="EMBL/GenBank/DDBJ databases">
        <title>Microvirga sp.</title>
        <authorList>
            <person name="Kim M.K."/>
        </authorList>
    </citation>
    <scope>NUCLEOTIDE SEQUENCE</scope>
    <source>
        <strain evidence="10">5420S-16</strain>
    </source>
</reference>
<keyword evidence="6 10" id="KW-0067">ATP-binding</keyword>
<organism evidence="10 11">
    <name type="scientific">Microvirga aerilata</name>
    <dbReference type="NCBI Taxonomy" id="670292"/>
    <lineage>
        <taxon>Bacteria</taxon>
        <taxon>Pseudomonadati</taxon>
        <taxon>Pseudomonadota</taxon>
        <taxon>Alphaproteobacteria</taxon>
        <taxon>Hyphomicrobiales</taxon>
        <taxon>Methylobacteriaceae</taxon>
        <taxon>Microvirga</taxon>
    </lineage>
</organism>
<protein>
    <submittedName>
        <fullName evidence="10">ABC transporter ATP-binding protein</fullName>
    </submittedName>
</protein>
<dbReference type="InterPro" id="IPR027417">
    <property type="entry name" value="P-loop_NTPase"/>
</dbReference>
<dbReference type="PROSITE" id="PS50893">
    <property type="entry name" value="ABC_TRANSPORTER_2"/>
    <property type="match status" value="1"/>
</dbReference>
<evidence type="ECO:0000259" key="9">
    <source>
        <dbReference type="PROSITE" id="PS50893"/>
    </source>
</evidence>
<dbReference type="GO" id="GO:0005524">
    <property type="term" value="F:ATP binding"/>
    <property type="evidence" value="ECO:0007669"/>
    <property type="project" value="UniProtKB-KW"/>
</dbReference>
<gene>
    <name evidence="10" type="ORF">JKG68_07225</name>
</gene>
<dbReference type="PANTHER" id="PTHR43875:SF15">
    <property type="entry name" value="TREHALOSE IMPORT ATP-BINDING PROTEIN SUGC"/>
    <property type="match status" value="1"/>
</dbReference>
<evidence type="ECO:0000256" key="2">
    <source>
        <dbReference type="ARBA" id="ARBA00005417"/>
    </source>
</evidence>
<dbReference type="GO" id="GO:0055052">
    <property type="term" value="C:ATP-binding cassette (ABC) transporter complex, substrate-binding subunit-containing"/>
    <property type="evidence" value="ECO:0007669"/>
    <property type="project" value="TreeGrafter"/>
</dbReference>
<evidence type="ECO:0000256" key="6">
    <source>
        <dbReference type="ARBA" id="ARBA00022840"/>
    </source>
</evidence>
<evidence type="ECO:0000256" key="5">
    <source>
        <dbReference type="ARBA" id="ARBA00022741"/>
    </source>
</evidence>
<dbReference type="CDD" id="cd03301">
    <property type="entry name" value="ABC_MalK_N"/>
    <property type="match status" value="1"/>
</dbReference>
<dbReference type="FunFam" id="3.40.50.300:FF:000042">
    <property type="entry name" value="Maltose/maltodextrin ABC transporter, ATP-binding protein"/>
    <property type="match status" value="1"/>
</dbReference>
<dbReference type="GO" id="GO:0140359">
    <property type="term" value="F:ABC-type transporter activity"/>
    <property type="evidence" value="ECO:0007669"/>
    <property type="project" value="InterPro"/>
</dbReference>
<evidence type="ECO:0000256" key="1">
    <source>
        <dbReference type="ARBA" id="ARBA00004417"/>
    </source>
</evidence>
<name>A0A936ZA10_9HYPH</name>
<evidence type="ECO:0000256" key="4">
    <source>
        <dbReference type="ARBA" id="ARBA00022475"/>
    </source>
</evidence>
<comment type="subcellular location">
    <subcellularLocation>
        <location evidence="1">Cell inner membrane</location>
        <topology evidence="1">Peripheral membrane protein</topology>
    </subcellularLocation>
</comment>
<dbReference type="RefSeq" id="WP_202057448.1">
    <property type="nucleotide sequence ID" value="NZ_JAEQMY010000007.1"/>
</dbReference>
<dbReference type="Gene3D" id="2.40.50.100">
    <property type="match status" value="1"/>
</dbReference>
<keyword evidence="11" id="KW-1185">Reference proteome</keyword>
<dbReference type="Pfam" id="PF00005">
    <property type="entry name" value="ABC_tran"/>
    <property type="match status" value="1"/>
</dbReference>
<keyword evidence="7" id="KW-1278">Translocase</keyword>
<comment type="caution">
    <text evidence="10">The sequence shown here is derived from an EMBL/GenBank/DDBJ whole genome shotgun (WGS) entry which is preliminary data.</text>
</comment>
<feature type="domain" description="ABC transporter" evidence="9">
    <location>
        <begin position="4"/>
        <end position="234"/>
    </location>
</feature>
<keyword evidence="4" id="KW-1003">Cell membrane</keyword>
<evidence type="ECO:0000256" key="8">
    <source>
        <dbReference type="ARBA" id="ARBA00023136"/>
    </source>
</evidence>
<dbReference type="GO" id="GO:0016887">
    <property type="term" value="F:ATP hydrolysis activity"/>
    <property type="evidence" value="ECO:0007669"/>
    <property type="project" value="InterPro"/>
</dbReference>
<comment type="similarity">
    <text evidence="2">Belongs to the ABC transporter superfamily.</text>
</comment>
<sequence>MARLEIRQVSKIFADHTAVSDVSLTVNDGEFLVLLGPSGCGKSTLLRMIAGLDLPTYGDIVIGDRVATRLQPKDRNIAMVFQNYALYPHLTVYENIAFPLRVRGADSRLVDEKVQWAAGLVGLSKLLKRKPRQMSGGERQRTALARSLVRDPDVFLLDEPLSNLDAKLRHSAREELRQFQDRVGVTSVYVTHDQVEAMGLGDRIVVMQAGTVRQIGTPEEIYQHPADTFVATFMGSPPMNLVSQGDVTLGFRPESFLPEGNYPAGSDITRISFRVHRVEYLGGDRLLYGHVSGNLPETPAIARIPSSVAYSPVLGSETAFAVASGDLRRFETASGKALSTAVPASERRLAHA</sequence>
<dbReference type="InterPro" id="IPR047641">
    <property type="entry name" value="ABC_transpr_MalK/UgpC-like"/>
</dbReference>
<proteinExistence type="inferred from homology"/>
<evidence type="ECO:0000256" key="3">
    <source>
        <dbReference type="ARBA" id="ARBA00022448"/>
    </source>
</evidence>
<dbReference type="InterPro" id="IPR015855">
    <property type="entry name" value="ABC_transpr_MalK-like"/>
</dbReference>
<dbReference type="Proteomes" id="UP000605848">
    <property type="component" value="Unassembled WGS sequence"/>
</dbReference>
<accession>A0A936ZA10</accession>
<dbReference type="InterPro" id="IPR003439">
    <property type="entry name" value="ABC_transporter-like_ATP-bd"/>
</dbReference>
<evidence type="ECO:0000313" key="10">
    <source>
        <dbReference type="EMBL" id="MBL0403750.1"/>
    </source>
</evidence>